<evidence type="ECO:0000313" key="4">
    <source>
        <dbReference type="Proteomes" id="UP000233469"/>
    </source>
</evidence>
<proteinExistence type="predicted"/>
<comment type="caution">
    <text evidence="3">The sequence shown here is derived from an EMBL/GenBank/DDBJ whole genome shotgun (WGS) entry which is preliminary data.</text>
</comment>
<reference evidence="3 4" key="2">
    <citation type="submission" date="2017-10" db="EMBL/GenBank/DDBJ databases">
        <title>Extensive intraspecific genome diversity in a model arbuscular mycorrhizal fungus.</title>
        <authorList>
            <person name="Chen E.C.H."/>
            <person name="Morin E."/>
            <person name="Baudet D."/>
            <person name="Noel J."/>
            <person name="Ndikumana S."/>
            <person name="Charron P."/>
            <person name="St-Onge C."/>
            <person name="Giorgi J."/>
            <person name="Grigoriev I.V."/>
            <person name="Roux C."/>
            <person name="Martin F.M."/>
            <person name="Corradi N."/>
        </authorList>
    </citation>
    <scope>NUCLEOTIDE SEQUENCE [LARGE SCALE GENOMIC DNA]</scope>
    <source>
        <strain evidence="3 4">C2</strain>
    </source>
</reference>
<keyword evidence="2" id="KW-0732">Signal</keyword>
<feature type="chain" id="PRO_5014826121" evidence="2">
    <location>
        <begin position="22"/>
        <end position="83"/>
    </location>
</feature>
<dbReference type="EMBL" id="LLXL01000668">
    <property type="protein sequence ID" value="PKK69967.1"/>
    <property type="molecule type" value="Genomic_DNA"/>
</dbReference>
<organism evidence="3 4">
    <name type="scientific">Rhizophagus irregularis</name>
    <dbReference type="NCBI Taxonomy" id="588596"/>
    <lineage>
        <taxon>Eukaryota</taxon>
        <taxon>Fungi</taxon>
        <taxon>Fungi incertae sedis</taxon>
        <taxon>Mucoromycota</taxon>
        <taxon>Glomeromycotina</taxon>
        <taxon>Glomeromycetes</taxon>
        <taxon>Glomerales</taxon>
        <taxon>Glomeraceae</taxon>
        <taxon>Rhizophagus</taxon>
    </lineage>
</organism>
<evidence type="ECO:0000256" key="2">
    <source>
        <dbReference type="SAM" id="SignalP"/>
    </source>
</evidence>
<protein>
    <submittedName>
        <fullName evidence="3">Uncharacterized protein</fullName>
    </submittedName>
</protein>
<feature type="compositionally biased region" description="Basic and acidic residues" evidence="1">
    <location>
        <begin position="48"/>
        <end position="64"/>
    </location>
</feature>
<sequence>MGNGNGYFFGIFCSLLWNSLGSNGEGRQLTLQSFTCMQLCSSVNVRSLKADSDSERNNSQRSEADSDSDADPEYDDYYEEKLT</sequence>
<dbReference type="Proteomes" id="UP000233469">
    <property type="component" value="Unassembled WGS sequence"/>
</dbReference>
<reference evidence="3 4" key="1">
    <citation type="submission" date="2016-04" db="EMBL/GenBank/DDBJ databases">
        <title>Genome analyses suggest a sexual origin of heterokaryosis in a supposedly ancient asexual fungus.</title>
        <authorList>
            <person name="Ropars J."/>
            <person name="Sedzielewska K."/>
            <person name="Noel J."/>
            <person name="Charron P."/>
            <person name="Farinelli L."/>
            <person name="Marton T."/>
            <person name="Kruger M."/>
            <person name="Pelin A."/>
            <person name="Brachmann A."/>
            <person name="Corradi N."/>
        </authorList>
    </citation>
    <scope>NUCLEOTIDE SEQUENCE [LARGE SCALE GENOMIC DNA]</scope>
    <source>
        <strain evidence="3 4">C2</strain>
    </source>
</reference>
<gene>
    <name evidence="3" type="ORF">RhiirC2_780314</name>
</gene>
<evidence type="ECO:0000256" key="1">
    <source>
        <dbReference type="SAM" id="MobiDB-lite"/>
    </source>
</evidence>
<dbReference type="AlphaFoldDB" id="A0A2N1N7T5"/>
<name>A0A2N1N7T5_9GLOM</name>
<feature type="compositionally biased region" description="Acidic residues" evidence="1">
    <location>
        <begin position="65"/>
        <end position="83"/>
    </location>
</feature>
<feature type="region of interest" description="Disordered" evidence="1">
    <location>
        <begin position="46"/>
        <end position="83"/>
    </location>
</feature>
<evidence type="ECO:0000313" key="3">
    <source>
        <dbReference type="EMBL" id="PKK69967.1"/>
    </source>
</evidence>
<feature type="signal peptide" evidence="2">
    <location>
        <begin position="1"/>
        <end position="21"/>
    </location>
</feature>
<accession>A0A2N1N7T5</accession>